<evidence type="ECO:0000313" key="3">
    <source>
        <dbReference type="Proteomes" id="UP000308652"/>
    </source>
</evidence>
<keyword evidence="3" id="KW-1185">Reference proteome</keyword>
<gene>
    <name evidence="2" type="ORF">BDQ12DRAFT_151249</name>
</gene>
<reference evidence="2 3" key="1">
    <citation type="journal article" date="2019" name="Nat. Ecol. Evol.">
        <title>Megaphylogeny resolves global patterns of mushroom evolution.</title>
        <authorList>
            <person name="Varga T."/>
            <person name="Krizsan K."/>
            <person name="Foldi C."/>
            <person name="Dima B."/>
            <person name="Sanchez-Garcia M."/>
            <person name="Sanchez-Ramirez S."/>
            <person name="Szollosi G.J."/>
            <person name="Szarkandi J.G."/>
            <person name="Papp V."/>
            <person name="Albert L."/>
            <person name="Andreopoulos W."/>
            <person name="Angelini C."/>
            <person name="Antonin V."/>
            <person name="Barry K.W."/>
            <person name="Bougher N.L."/>
            <person name="Buchanan P."/>
            <person name="Buyck B."/>
            <person name="Bense V."/>
            <person name="Catcheside P."/>
            <person name="Chovatia M."/>
            <person name="Cooper J."/>
            <person name="Damon W."/>
            <person name="Desjardin D."/>
            <person name="Finy P."/>
            <person name="Geml J."/>
            <person name="Haridas S."/>
            <person name="Hughes K."/>
            <person name="Justo A."/>
            <person name="Karasinski D."/>
            <person name="Kautmanova I."/>
            <person name="Kiss B."/>
            <person name="Kocsube S."/>
            <person name="Kotiranta H."/>
            <person name="LaButti K.M."/>
            <person name="Lechner B.E."/>
            <person name="Liimatainen K."/>
            <person name="Lipzen A."/>
            <person name="Lukacs Z."/>
            <person name="Mihaltcheva S."/>
            <person name="Morgado L.N."/>
            <person name="Niskanen T."/>
            <person name="Noordeloos M.E."/>
            <person name="Ohm R.A."/>
            <person name="Ortiz-Santana B."/>
            <person name="Ovrebo C."/>
            <person name="Racz N."/>
            <person name="Riley R."/>
            <person name="Savchenko A."/>
            <person name="Shiryaev A."/>
            <person name="Soop K."/>
            <person name="Spirin V."/>
            <person name="Szebenyi C."/>
            <person name="Tomsovsky M."/>
            <person name="Tulloss R.E."/>
            <person name="Uehling J."/>
            <person name="Grigoriev I.V."/>
            <person name="Vagvolgyi C."/>
            <person name="Papp T."/>
            <person name="Martin F.M."/>
            <person name="Miettinen O."/>
            <person name="Hibbett D.S."/>
            <person name="Nagy L.G."/>
        </authorList>
    </citation>
    <scope>NUCLEOTIDE SEQUENCE [LARGE SCALE GENOMIC DNA]</scope>
    <source>
        <strain evidence="2 3">CBS 166.37</strain>
    </source>
</reference>
<feature type="compositionally biased region" description="Polar residues" evidence="1">
    <location>
        <begin position="75"/>
        <end position="88"/>
    </location>
</feature>
<dbReference type="AlphaFoldDB" id="A0A5C3LYK6"/>
<proteinExistence type="predicted"/>
<evidence type="ECO:0000256" key="1">
    <source>
        <dbReference type="SAM" id="MobiDB-lite"/>
    </source>
</evidence>
<organism evidence="2 3">
    <name type="scientific">Crucibulum laeve</name>
    <dbReference type="NCBI Taxonomy" id="68775"/>
    <lineage>
        <taxon>Eukaryota</taxon>
        <taxon>Fungi</taxon>
        <taxon>Dikarya</taxon>
        <taxon>Basidiomycota</taxon>
        <taxon>Agaricomycotina</taxon>
        <taxon>Agaricomycetes</taxon>
        <taxon>Agaricomycetidae</taxon>
        <taxon>Agaricales</taxon>
        <taxon>Agaricineae</taxon>
        <taxon>Nidulariaceae</taxon>
        <taxon>Crucibulum</taxon>
    </lineage>
</organism>
<accession>A0A5C3LYK6</accession>
<protein>
    <submittedName>
        <fullName evidence="2">Uncharacterized protein</fullName>
    </submittedName>
</protein>
<dbReference type="OrthoDB" id="1875751at2759"/>
<dbReference type="EMBL" id="ML213607">
    <property type="protein sequence ID" value="TFK37647.1"/>
    <property type="molecule type" value="Genomic_DNA"/>
</dbReference>
<evidence type="ECO:0000313" key="2">
    <source>
        <dbReference type="EMBL" id="TFK37647.1"/>
    </source>
</evidence>
<dbReference type="Proteomes" id="UP000308652">
    <property type="component" value="Unassembled WGS sequence"/>
</dbReference>
<name>A0A5C3LYK6_9AGAR</name>
<feature type="region of interest" description="Disordered" evidence="1">
    <location>
        <begin position="56"/>
        <end position="110"/>
    </location>
</feature>
<sequence length="198" mass="21479">MTSEALSDKCDNVTRTSTDDIELNLPANSLQLELLIHSLSSLHHMSKSTLDSDLYGDIYGDEDNEPESGLPMEHQQLSESNTSTTTTVHGDPSLYNEPVPRKASVDAHSSLPAKPAASASSALSYSAQVAKQFSAYQQTPSQERQQRKEKLNSPIQSIATYDGSSMPTVVDSVFGKKPSEMHDAGTSQSALFFRSLIL</sequence>